<keyword evidence="1" id="KW-0472">Membrane</keyword>
<comment type="caution">
    <text evidence="2">The sequence shown here is derived from an EMBL/GenBank/DDBJ whole genome shotgun (WGS) entry which is preliminary data.</text>
</comment>
<keyword evidence="1" id="KW-0812">Transmembrane</keyword>
<accession>A0AA36GF04</accession>
<keyword evidence="1" id="KW-1133">Transmembrane helix</keyword>
<proteinExistence type="predicted"/>
<name>A0AA36GF04_CYLNA</name>
<feature type="transmembrane region" description="Helical" evidence="1">
    <location>
        <begin position="12"/>
        <end position="32"/>
    </location>
</feature>
<evidence type="ECO:0000313" key="2">
    <source>
        <dbReference type="EMBL" id="CAJ0588518.1"/>
    </source>
</evidence>
<keyword evidence="3" id="KW-1185">Reference proteome</keyword>
<dbReference type="AlphaFoldDB" id="A0AA36GF04"/>
<protein>
    <submittedName>
        <fullName evidence="2">Uncharacterized protein</fullName>
    </submittedName>
</protein>
<dbReference type="EMBL" id="CATQJL010000001">
    <property type="protein sequence ID" value="CAJ0588518.1"/>
    <property type="molecule type" value="Genomic_DNA"/>
</dbReference>
<sequence>MEEKVKKMIKNYSMLLAAFVHSISIFLHYTLFHKLRFSREFEALCVYLKLRTYFYEAFAYQKAQWMLYRLQKLRCCV</sequence>
<evidence type="ECO:0000313" key="3">
    <source>
        <dbReference type="Proteomes" id="UP001176961"/>
    </source>
</evidence>
<dbReference type="Proteomes" id="UP001176961">
    <property type="component" value="Unassembled WGS sequence"/>
</dbReference>
<reference evidence="2" key="1">
    <citation type="submission" date="2023-07" db="EMBL/GenBank/DDBJ databases">
        <authorList>
            <consortium name="CYATHOMIX"/>
        </authorList>
    </citation>
    <scope>NUCLEOTIDE SEQUENCE</scope>
    <source>
        <strain evidence="2">N/A</strain>
    </source>
</reference>
<gene>
    <name evidence="2" type="ORF">CYNAS_LOCUS501</name>
</gene>
<evidence type="ECO:0000256" key="1">
    <source>
        <dbReference type="SAM" id="Phobius"/>
    </source>
</evidence>
<organism evidence="2 3">
    <name type="scientific">Cylicocyclus nassatus</name>
    <name type="common">Nematode worm</name>
    <dbReference type="NCBI Taxonomy" id="53992"/>
    <lineage>
        <taxon>Eukaryota</taxon>
        <taxon>Metazoa</taxon>
        <taxon>Ecdysozoa</taxon>
        <taxon>Nematoda</taxon>
        <taxon>Chromadorea</taxon>
        <taxon>Rhabditida</taxon>
        <taxon>Rhabditina</taxon>
        <taxon>Rhabditomorpha</taxon>
        <taxon>Strongyloidea</taxon>
        <taxon>Strongylidae</taxon>
        <taxon>Cylicocyclus</taxon>
    </lineage>
</organism>